<dbReference type="InterPro" id="IPR036514">
    <property type="entry name" value="SGNH_hydro_sf"/>
</dbReference>
<accession>A0A517SZ91</accession>
<dbReference type="PANTHER" id="PTHR31988">
    <property type="entry name" value="ESTERASE, PUTATIVE (DUF303)-RELATED"/>
    <property type="match status" value="1"/>
</dbReference>
<organism evidence="4 5">
    <name type="scientific">Stieleria bergensis</name>
    <dbReference type="NCBI Taxonomy" id="2528025"/>
    <lineage>
        <taxon>Bacteria</taxon>
        <taxon>Pseudomonadati</taxon>
        <taxon>Planctomycetota</taxon>
        <taxon>Planctomycetia</taxon>
        <taxon>Pirellulales</taxon>
        <taxon>Pirellulaceae</taxon>
        <taxon>Stieleria</taxon>
    </lineage>
</organism>
<dbReference type="GO" id="GO:0016788">
    <property type="term" value="F:hydrolase activity, acting on ester bonds"/>
    <property type="evidence" value="ECO:0007669"/>
    <property type="project" value="UniProtKB-ARBA"/>
</dbReference>
<dbReference type="AlphaFoldDB" id="A0A517SZ91"/>
<sequence length="239" mass="26533" precursor="true">MFSRRHLLSFAALAALASTATIPCVQAQDAATGKHLMILSGQSNMAGMDPNASFTPAVEKQFGKQHVIVVKHARGGQPIRRWYKQWQPSSGQAVSNPDSRGDLYDALMESVSKAIEGEEISSVTFVWMQGERDAKTNEVAVYQDSLKGLVQQIRDDLKQDQVNVVIGKLGAGQLKGRPWSQNWAKLRKVQEEACSEDPRWTLVDCDDLEMKKDQLHFTPEGYKGMGQRFAEAAIKLISQ</sequence>
<dbReference type="InterPro" id="IPR006311">
    <property type="entry name" value="TAT_signal"/>
</dbReference>
<dbReference type="EMBL" id="CP036272">
    <property type="protein sequence ID" value="QDT61456.1"/>
    <property type="molecule type" value="Genomic_DNA"/>
</dbReference>
<dbReference type="Proteomes" id="UP000315003">
    <property type="component" value="Chromosome"/>
</dbReference>
<evidence type="ECO:0000256" key="2">
    <source>
        <dbReference type="SAM" id="SignalP"/>
    </source>
</evidence>
<feature type="signal peptide" evidence="2">
    <location>
        <begin position="1"/>
        <end position="27"/>
    </location>
</feature>
<dbReference type="SUPFAM" id="SSF52266">
    <property type="entry name" value="SGNH hydrolase"/>
    <property type="match status" value="1"/>
</dbReference>
<feature type="chain" id="PRO_5022006713" description="Sialate O-acetylesterase domain-containing protein" evidence="2">
    <location>
        <begin position="28"/>
        <end position="239"/>
    </location>
</feature>
<dbReference type="Pfam" id="PF03629">
    <property type="entry name" value="SASA"/>
    <property type="match status" value="1"/>
</dbReference>
<evidence type="ECO:0000259" key="3">
    <source>
        <dbReference type="Pfam" id="PF03629"/>
    </source>
</evidence>
<protein>
    <recommendedName>
        <fullName evidence="3">Sialate O-acetylesterase domain-containing protein</fullName>
    </recommendedName>
</protein>
<dbReference type="InterPro" id="IPR005181">
    <property type="entry name" value="SASA"/>
</dbReference>
<dbReference type="Gene3D" id="3.40.50.1110">
    <property type="entry name" value="SGNH hydrolase"/>
    <property type="match status" value="1"/>
</dbReference>
<dbReference type="PANTHER" id="PTHR31988:SF19">
    <property type="entry name" value="9-O-ACETYL-N-ACETYLNEURAMINIC ACID DEACETYLASE-RELATED"/>
    <property type="match status" value="1"/>
</dbReference>
<feature type="domain" description="Sialate O-acetylesterase" evidence="3">
    <location>
        <begin position="47"/>
        <end position="235"/>
    </location>
</feature>
<evidence type="ECO:0000313" key="5">
    <source>
        <dbReference type="Proteomes" id="UP000315003"/>
    </source>
</evidence>
<evidence type="ECO:0000256" key="1">
    <source>
        <dbReference type="ARBA" id="ARBA00022801"/>
    </source>
</evidence>
<evidence type="ECO:0000313" key="4">
    <source>
        <dbReference type="EMBL" id="QDT61456.1"/>
    </source>
</evidence>
<dbReference type="RefSeq" id="WP_419187589.1">
    <property type="nucleotide sequence ID" value="NZ_CP036272.1"/>
</dbReference>
<dbReference type="InterPro" id="IPR052940">
    <property type="entry name" value="Carb_Esterase_6"/>
</dbReference>
<keyword evidence="5" id="KW-1185">Reference proteome</keyword>
<proteinExistence type="predicted"/>
<gene>
    <name evidence="4" type="ORF">SV7mr_39920</name>
</gene>
<name>A0A517SZ91_9BACT</name>
<dbReference type="PROSITE" id="PS51318">
    <property type="entry name" value="TAT"/>
    <property type="match status" value="1"/>
</dbReference>
<keyword evidence="2" id="KW-0732">Signal</keyword>
<keyword evidence="1" id="KW-0378">Hydrolase</keyword>
<reference evidence="4 5" key="1">
    <citation type="submission" date="2019-02" db="EMBL/GenBank/DDBJ databases">
        <title>Deep-cultivation of Planctomycetes and their phenomic and genomic characterization uncovers novel biology.</title>
        <authorList>
            <person name="Wiegand S."/>
            <person name="Jogler M."/>
            <person name="Boedeker C."/>
            <person name="Pinto D."/>
            <person name="Vollmers J."/>
            <person name="Rivas-Marin E."/>
            <person name="Kohn T."/>
            <person name="Peeters S.H."/>
            <person name="Heuer A."/>
            <person name="Rast P."/>
            <person name="Oberbeckmann S."/>
            <person name="Bunk B."/>
            <person name="Jeske O."/>
            <person name="Meyerdierks A."/>
            <person name="Storesund J.E."/>
            <person name="Kallscheuer N."/>
            <person name="Luecker S."/>
            <person name="Lage O.M."/>
            <person name="Pohl T."/>
            <person name="Merkel B.J."/>
            <person name="Hornburger P."/>
            <person name="Mueller R.-W."/>
            <person name="Bruemmer F."/>
            <person name="Labrenz M."/>
            <person name="Spormann A.M."/>
            <person name="Op den Camp H."/>
            <person name="Overmann J."/>
            <person name="Amann R."/>
            <person name="Jetten M.S.M."/>
            <person name="Mascher T."/>
            <person name="Medema M.H."/>
            <person name="Devos D.P."/>
            <person name="Kaster A.-K."/>
            <person name="Ovreas L."/>
            <person name="Rohde M."/>
            <person name="Galperin M.Y."/>
            <person name="Jogler C."/>
        </authorList>
    </citation>
    <scope>NUCLEOTIDE SEQUENCE [LARGE SCALE GENOMIC DNA]</scope>
    <source>
        <strain evidence="4 5">SV_7m_r</strain>
    </source>
</reference>